<feature type="region of interest" description="Disordered" evidence="2">
    <location>
        <begin position="362"/>
        <end position="396"/>
    </location>
</feature>
<evidence type="ECO:0000313" key="4">
    <source>
        <dbReference type="EMBL" id="MUB65533.1"/>
    </source>
</evidence>
<sequence length="416" mass="45787">MKSEVMAVDFKSSFKVSATLVANEFIDTYMASANGEYIKEYLFVLRHEGEAVTVSMIADAVNHTESDVTRALSYWKKLGVLETSVDKVPVDGPDVDKWPAAAQTACAGGMITESMESPLNGAFPEACVAVQSSYDYVERPVKGSGTGTAAYGEAAVPEKREAVLTAPEPASAQAPVKKTEPRPVYSPEQISGLAGDEDFSQLLYIAQKYMNKVFTQRECEVFAYLYDGLHMTAELLEYVVEYCVQGGHTSIRYIETVAINWHESGLKTVEDAKAYASSFTRDSFAVMKAFGLNDRKPGDAEREMIDRWFKTYGFTRELVLEACNRTLTATHAPSFKYADKILSGWKKAGVCSLEDVKRLDEQHAGRTKGKGGGNGAGTQEYRGGGNGRGRSTNQFQNFPQREIDYDALVLQQLTEN</sequence>
<evidence type="ECO:0000259" key="3">
    <source>
        <dbReference type="Pfam" id="PF07261"/>
    </source>
</evidence>
<name>A0AAW9WL10_9FIRM</name>
<feature type="domain" description="DnaB/C C-terminal" evidence="3">
    <location>
        <begin position="205"/>
        <end position="275"/>
    </location>
</feature>
<dbReference type="NCBIfam" id="TIGR01446">
    <property type="entry name" value="DnaD_dom"/>
    <property type="match status" value="2"/>
</dbReference>
<dbReference type="InterPro" id="IPR053162">
    <property type="entry name" value="DnaD"/>
</dbReference>
<dbReference type="PANTHER" id="PTHR37293">
    <property type="entry name" value="PHAGE REPLICATION PROTEIN-RELATED"/>
    <property type="match status" value="1"/>
</dbReference>
<dbReference type="EMBL" id="WNME01000016">
    <property type="protein sequence ID" value="MUB65533.1"/>
    <property type="molecule type" value="Genomic_DNA"/>
</dbReference>
<dbReference type="InterPro" id="IPR006343">
    <property type="entry name" value="DnaB/C_C"/>
</dbReference>
<evidence type="ECO:0000256" key="2">
    <source>
        <dbReference type="SAM" id="MobiDB-lite"/>
    </source>
</evidence>
<comment type="caution">
    <text evidence="4">The sequence shown here is derived from an EMBL/GenBank/DDBJ whole genome shotgun (WGS) entry which is preliminary data.</text>
</comment>
<feature type="compositionally biased region" description="Gly residues" evidence="2">
    <location>
        <begin position="370"/>
        <end position="388"/>
    </location>
</feature>
<dbReference type="PANTHER" id="PTHR37293:SF5">
    <property type="entry name" value="DNA REPLICATION PROTEIN"/>
    <property type="match status" value="1"/>
</dbReference>
<dbReference type="InterPro" id="IPR034829">
    <property type="entry name" value="DnaD-like_sf"/>
</dbReference>
<dbReference type="Gene3D" id="1.10.10.630">
    <property type="entry name" value="DnaD domain-like"/>
    <property type="match status" value="2"/>
</dbReference>
<dbReference type="RefSeq" id="WP_155560876.1">
    <property type="nucleotide sequence ID" value="NZ_JBDMEG010000040.1"/>
</dbReference>
<comment type="similarity">
    <text evidence="1">Belongs to the DnaB/DnaD family.</text>
</comment>
<evidence type="ECO:0000256" key="1">
    <source>
        <dbReference type="ARBA" id="ARBA00093462"/>
    </source>
</evidence>
<dbReference type="SUPFAM" id="SSF158499">
    <property type="entry name" value="DnaD domain-like"/>
    <property type="match status" value="2"/>
</dbReference>
<protein>
    <submittedName>
        <fullName evidence="4">DnaD domain protein</fullName>
    </submittedName>
</protein>
<accession>A0AAW9WL10</accession>
<dbReference type="AlphaFoldDB" id="A0AAW9WL10"/>
<reference evidence="4 5" key="1">
    <citation type="submission" date="2019-09" db="EMBL/GenBank/DDBJ databases">
        <title>Draft genome sequencing of Hungatella hathewayi 123Y-2.</title>
        <authorList>
            <person name="Lv Q."/>
            <person name="Li S."/>
        </authorList>
    </citation>
    <scope>NUCLEOTIDE SEQUENCE [LARGE SCALE GENOMIC DNA]</scope>
    <source>
        <strain evidence="4 5">123Y-2</strain>
    </source>
</reference>
<dbReference type="Pfam" id="PF07261">
    <property type="entry name" value="DnaB_2"/>
    <property type="match status" value="2"/>
</dbReference>
<evidence type="ECO:0000313" key="5">
    <source>
        <dbReference type="Proteomes" id="UP000434223"/>
    </source>
</evidence>
<feature type="domain" description="DnaB/C C-terminal" evidence="3">
    <location>
        <begin position="297"/>
        <end position="357"/>
    </location>
</feature>
<proteinExistence type="inferred from homology"/>
<organism evidence="4 5">
    <name type="scientific">Hungatella hathewayi</name>
    <dbReference type="NCBI Taxonomy" id="154046"/>
    <lineage>
        <taxon>Bacteria</taxon>
        <taxon>Bacillati</taxon>
        <taxon>Bacillota</taxon>
        <taxon>Clostridia</taxon>
        <taxon>Lachnospirales</taxon>
        <taxon>Lachnospiraceae</taxon>
        <taxon>Hungatella</taxon>
    </lineage>
</organism>
<dbReference type="Proteomes" id="UP000434223">
    <property type="component" value="Unassembled WGS sequence"/>
</dbReference>
<gene>
    <name evidence="4" type="ORF">GNE07_21150</name>
</gene>